<dbReference type="AlphaFoldDB" id="A0A149VZL7"/>
<dbReference type="STRING" id="1789004.FEMY_08350"/>
<evidence type="ECO:0000313" key="2">
    <source>
        <dbReference type="Proteomes" id="UP000075653"/>
    </source>
</evidence>
<gene>
    <name evidence="1" type="ORF">FEMY_08350</name>
</gene>
<accession>A0A149VZL7</accession>
<sequence>MGMNSAPMANMRVERARLGLMTRHKWEEMLDGFFCGRVDTIQDHPWFIRGLQFECKRHP</sequence>
<dbReference type="EMBL" id="LRRD01000012">
    <property type="protein sequence ID" value="KXW58657.1"/>
    <property type="molecule type" value="Genomic_DNA"/>
</dbReference>
<dbReference type="Proteomes" id="UP000075653">
    <property type="component" value="Unassembled WGS sequence"/>
</dbReference>
<protein>
    <submittedName>
        <fullName evidence="1">Uncharacterized protein</fullName>
    </submittedName>
</protein>
<dbReference type="PATRIC" id="fig|1789004.3.peg.846"/>
<keyword evidence="2" id="KW-1185">Reference proteome</keyword>
<organism evidence="1 2">
    <name type="scientific">Ferrovum myxofaciens</name>
    <dbReference type="NCBI Taxonomy" id="416213"/>
    <lineage>
        <taxon>Bacteria</taxon>
        <taxon>Pseudomonadati</taxon>
        <taxon>Pseudomonadota</taxon>
        <taxon>Betaproteobacteria</taxon>
        <taxon>Ferrovales</taxon>
        <taxon>Ferrovaceae</taxon>
        <taxon>Ferrovum</taxon>
    </lineage>
</organism>
<name>A0A149VZL7_9PROT</name>
<reference evidence="1 2" key="1">
    <citation type="submission" date="2016-01" db="EMBL/GenBank/DDBJ databases">
        <title>Genome sequence of the acidophilic iron oxidising Ferrovum strain Z-31.</title>
        <authorList>
            <person name="Poehlein A."/>
            <person name="Ullrich S.R."/>
            <person name="Schloemann M."/>
            <person name="Muehling M."/>
            <person name="Daniel R."/>
        </authorList>
    </citation>
    <scope>NUCLEOTIDE SEQUENCE [LARGE SCALE GENOMIC DNA]</scope>
    <source>
        <strain evidence="1 2">Z-31</strain>
    </source>
</reference>
<proteinExistence type="predicted"/>
<evidence type="ECO:0000313" key="1">
    <source>
        <dbReference type="EMBL" id="KXW58657.1"/>
    </source>
</evidence>
<comment type="caution">
    <text evidence="1">The sequence shown here is derived from an EMBL/GenBank/DDBJ whole genome shotgun (WGS) entry which is preliminary data.</text>
</comment>